<dbReference type="AlphaFoldDB" id="A0AAW4YRH0"/>
<keyword evidence="1" id="KW-1133">Transmembrane helix</keyword>
<dbReference type="RefSeq" id="WP_103967797.1">
    <property type="nucleotide sequence ID" value="NZ_FNVC01000001.1"/>
</dbReference>
<name>A0AAW4YRH0_9GAMM</name>
<keyword evidence="1" id="KW-0812">Transmembrane</keyword>
<dbReference type="Proteomes" id="UP001320154">
    <property type="component" value="Unassembled WGS sequence"/>
</dbReference>
<keyword evidence="1" id="KW-0472">Membrane</keyword>
<sequence>MFGSLATPSSGRRHQARFERLLRWLGIALAVLLLTGCAGRVVPPEPRLIERPVDIYLLDHGRHASLVLPRESGGVVRYSYGDWRWYVEERQHALSGAAAMLWPTDAGIGRAVHPDIATPEQFHRLAPEGLTDVYPLEADMGRVLALKRRLDAHFERADMEPVPSEQYGLEFVPYPRGYSAAHQSNLVVAQWLRELDFEVRGSPWLSNWRVTPR</sequence>
<evidence type="ECO:0000313" key="2">
    <source>
        <dbReference type="EMBL" id="MCE8045770.1"/>
    </source>
</evidence>
<dbReference type="Proteomes" id="UP001320178">
    <property type="component" value="Unassembled WGS sequence"/>
</dbReference>
<proteinExistence type="predicted"/>
<evidence type="ECO:0000313" key="5">
    <source>
        <dbReference type="Proteomes" id="UP001320178"/>
    </source>
</evidence>
<evidence type="ECO:0000313" key="3">
    <source>
        <dbReference type="EMBL" id="MCE8051173.1"/>
    </source>
</evidence>
<dbReference type="EMBL" id="JABFTS010000002">
    <property type="protein sequence ID" value="MCE8051173.1"/>
    <property type="molecule type" value="Genomic_DNA"/>
</dbReference>
<reference evidence="3 4" key="2">
    <citation type="journal article" date="2021" name="Front. Microbiol.">
        <title>Aerobic Denitrification and Heterotrophic Sulfur Oxidation in the Genus Halomonas Revealed by Six Novel Species Characterizations and Genome-Based Analysis.</title>
        <authorList>
            <person name="Wang L."/>
            <person name="Shao Z."/>
        </authorList>
    </citation>
    <scope>NUCLEOTIDE SEQUENCE</scope>
    <source>
        <strain evidence="2 4">MCCC 1A05748</strain>
        <strain evidence="3">MCCC 1A05776</strain>
    </source>
</reference>
<evidence type="ECO:0000256" key="1">
    <source>
        <dbReference type="SAM" id="Phobius"/>
    </source>
</evidence>
<organism evidence="3 5">
    <name type="scientific">Billgrantia desiderata</name>
    <dbReference type="NCBI Taxonomy" id="52021"/>
    <lineage>
        <taxon>Bacteria</taxon>
        <taxon>Pseudomonadati</taxon>
        <taxon>Pseudomonadota</taxon>
        <taxon>Gammaproteobacteria</taxon>
        <taxon>Oceanospirillales</taxon>
        <taxon>Halomonadaceae</taxon>
        <taxon>Billgrantia</taxon>
    </lineage>
</organism>
<protein>
    <recommendedName>
        <fullName evidence="6">DUF2459 domain-containing protein</fullName>
    </recommendedName>
</protein>
<feature type="transmembrane region" description="Helical" evidence="1">
    <location>
        <begin position="21"/>
        <end position="42"/>
    </location>
</feature>
<evidence type="ECO:0008006" key="6">
    <source>
        <dbReference type="Google" id="ProtNLM"/>
    </source>
</evidence>
<gene>
    <name evidence="2" type="ORF">HOP60_03390</name>
    <name evidence="3" type="ORF">HOP61_07705</name>
</gene>
<comment type="caution">
    <text evidence="3">The sequence shown here is derived from an EMBL/GenBank/DDBJ whole genome shotgun (WGS) entry which is preliminary data.</text>
</comment>
<evidence type="ECO:0000313" key="4">
    <source>
        <dbReference type="Proteomes" id="UP001320154"/>
    </source>
</evidence>
<keyword evidence="4" id="KW-1185">Reference proteome</keyword>
<accession>A0AAW4YRH0</accession>
<dbReference type="EMBL" id="JABFTQ010000001">
    <property type="protein sequence ID" value="MCE8045770.1"/>
    <property type="molecule type" value="Genomic_DNA"/>
</dbReference>
<reference evidence="3" key="1">
    <citation type="submission" date="2020-05" db="EMBL/GenBank/DDBJ databases">
        <authorList>
            <person name="Wang L."/>
            <person name="Shao Z."/>
        </authorList>
    </citation>
    <scope>NUCLEOTIDE SEQUENCE</scope>
    <source>
        <strain evidence="2">MCCC 1A05748</strain>
        <strain evidence="3">MCCC 1A05776</strain>
    </source>
</reference>